<reference evidence="1 2" key="1">
    <citation type="submission" date="2019-05" db="EMBL/GenBank/DDBJ databases">
        <title>Another draft genome of Portunus trituberculatus and its Hox gene families provides insights of decapod evolution.</title>
        <authorList>
            <person name="Jeong J.-H."/>
            <person name="Song I."/>
            <person name="Kim S."/>
            <person name="Choi T."/>
            <person name="Kim D."/>
            <person name="Ryu S."/>
            <person name="Kim W."/>
        </authorList>
    </citation>
    <scope>NUCLEOTIDE SEQUENCE [LARGE SCALE GENOMIC DNA]</scope>
    <source>
        <tissue evidence="1">Muscle</tissue>
    </source>
</reference>
<proteinExistence type="predicted"/>
<evidence type="ECO:0000313" key="2">
    <source>
        <dbReference type="Proteomes" id="UP000324222"/>
    </source>
</evidence>
<gene>
    <name evidence="1" type="ORF">E2C01_020134</name>
</gene>
<protein>
    <submittedName>
        <fullName evidence="1">Uncharacterized protein</fullName>
    </submittedName>
</protein>
<evidence type="ECO:0000313" key="1">
    <source>
        <dbReference type="EMBL" id="MPC26982.1"/>
    </source>
</evidence>
<dbReference type="Proteomes" id="UP000324222">
    <property type="component" value="Unassembled WGS sequence"/>
</dbReference>
<accession>A0A5B7DZ07</accession>
<organism evidence="1 2">
    <name type="scientific">Portunus trituberculatus</name>
    <name type="common">Swimming crab</name>
    <name type="synonym">Neptunus trituberculatus</name>
    <dbReference type="NCBI Taxonomy" id="210409"/>
    <lineage>
        <taxon>Eukaryota</taxon>
        <taxon>Metazoa</taxon>
        <taxon>Ecdysozoa</taxon>
        <taxon>Arthropoda</taxon>
        <taxon>Crustacea</taxon>
        <taxon>Multicrustacea</taxon>
        <taxon>Malacostraca</taxon>
        <taxon>Eumalacostraca</taxon>
        <taxon>Eucarida</taxon>
        <taxon>Decapoda</taxon>
        <taxon>Pleocyemata</taxon>
        <taxon>Brachyura</taxon>
        <taxon>Eubrachyura</taxon>
        <taxon>Portunoidea</taxon>
        <taxon>Portunidae</taxon>
        <taxon>Portuninae</taxon>
        <taxon>Portunus</taxon>
    </lineage>
</organism>
<comment type="caution">
    <text evidence="1">The sequence shown here is derived from an EMBL/GenBank/DDBJ whole genome shotgun (WGS) entry which is preliminary data.</text>
</comment>
<dbReference type="AlphaFoldDB" id="A0A5B7DZ07"/>
<dbReference type="EMBL" id="VSRR010001679">
    <property type="protein sequence ID" value="MPC26982.1"/>
    <property type="molecule type" value="Genomic_DNA"/>
</dbReference>
<name>A0A5B7DZ07_PORTR</name>
<keyword evidence="2" id="KW-1185">Reference proteome</keyword>
<sequence length="119" mass="13539">MITVAEERDVFTTNRRNTLENLVVISVALENSRGPRHTAIHHPHPASTITLHHDRHHHHCRHTHVRVTRVHCCVALAPVVPVVPVARCDAPHLITRHHRVTLLLSITSFEDLVLTLMEL</sequence>